<keyword evidence="2" id="KW-0067">ATP-binding</keyword>
<gene>
    <name evidence="5" type="ORF">H8D96_13250</name>
</gene>
<dbReference type="InterPro" id="IPR014001">
    <property type="entry name" value="Helicase_ATP-bd"/>
</dbReference>
<evidence type="ECO:0000256" key="2">
    <source>
        <dbReference type="ARBA" id="ARBA00022840"/>
    </source>
</evidence>
<name>A0A8J6P5V4_9BACT</name>
<dbReference type="GO" id="GO:0043138">
    <property type="term" value="F:3'-5' DNA helicase activity"/>
    <property type="evidence" value="ECO:0007669"/>
    <property type="project" value="TreeGrafter"/>
</dbReference>
<dbReference type="GO" id="GO:0036297">
    <property type="term" value="P:interstrand cross-link repair"/>
    <property type="evidence" value="ECO:0007669"/>
    <property type="project" value="TreeGrafter"/>
</dbReference>
<dbReference type="GO" id="GO:0006289">
    <property type="term" value="P:nucleotide-excision repair"/>
    <property type="evidence" value="ECO:0007669"/>
    <property type="project" value="TreeGrafter"/>
</dbReference>
<evidence type="ECO:0000313" key="5">
    <source>
        <dbReference type="EMBL" id="MBC8432870.1"/>
    </source>
</evidence>
<dbReference type="PROSITE" id="PS51192">
    <property type="entry name" value="HELICASE_ATP_BIND_1"/>
    <property type="match status" value="1"/>
</dbReference>
<keyword evidence="1" id="KW-0547">Nucleotide-binding</keyword>
<organism evidence="5 6">
    <name type="scientific">Candidatus Desulfatibia vada</name>
    <dbReference type="NCBI Taxonomy" id="2841696"/>
    <lineage>
        <taxon>Bacteria</taxon>
        <taxon>Pseudomonadati</taxon>
        <taxon>Thermodesulfobacteriota</taxon>
        <taxon>Desulfobacteria</taxon>
        <taxon>Desulfobacterales</taxon>
        <taxon>Desulfobacterales incertae sedis</taxon>
        <taxon>Candidatus Desulfatibia</taxon>
    </lineage>
</organism>
<dbReference type="SMART" id="SM00490">
    <property type="entry name" value="HELICc"/>
    <property type="match status" value="1"/>
</dbReference>
<keyword evidence="5" id="KW-0378">Hydrolase</keyword>
<dbReference type="AlphaFoldDB" id="A0A8J6P5V4"/>
<dbReference type="SMART" id="SM00487">
    <property type="entry name" value="DEXDc"/>
    <property type="match status" value="1"/>
</dbReference>
<dbReference type="PROSITE" id="PS51194">
    <property type="entry name" value="HELICASE_CTER"/>
    <property type="match status" value="1"/>
</dbReference>
<evidence type="ECO:0000259" key="4">
    <source>
        <dbReference type="PROSITE" id="PS51194"/>
    </source>
</evidence>
<dbReference type="SUPFAM" id="SSF53098">
    <property type="entry name" value="Ribonuclease H-like"/>
    <property type="match status" value="1"/>
</dbReference>
<evidence type="ECO:0000313" key="6">
    <source>
        <dbReference type="Proteomes" id="UP000605201"/>
    </source>
</evidence>
<dbReference type="Pfam" id="PF00271">
    <property type="entry name" value="Helicase_C"/>
    <property type="match status" value="1"/>
</dbReference>
<reference evidence="5 6" key="1">
    <citation type="submission" date="2020-08" db="EMBL/GenBank/DDBJ databases">
        <title>Bridging the membrane lipid divide: bacteria of the FCB group superphylum have the potential to synthesize archaeal ether lipids.</title>
        <authorList>
            <person name="Villanueva L."/>
            <person name="Von Meijenfeldt F.A.B."/>
            <person name="Westbye A.B."/>
            <person name="Yadav S."/>
            <person name="Hopmans E.C."/>
            <person name="Dutilh B.E."/>
            <person name="Sinninghe Damste J.S."/>
        </authorList>
    </citation>
    <scope>NUCLEOTIDE SEQUENCE [LARGE SCALE GENOMIC DNA]</scope>
    <source>
        <strain evidence="5">NIOZ-UU17</strain>
    </source>
</reference>
<feature type="domain" description="Helicase ATP-binding" evidence="3">
    <location>
        <begin position="68"/>
        <end position="250"/>
    </location>
</feature>
<accession>A0A8J6P5V4</accession>
<dbReference type="Pfam" id="PF22982">
    <property type="entry name" value="WHD_HRQ1"/>
    <property type="match status" value="1"/>
</dbReference>
<dbReference type="InterPro" id="IPR036397">
    <property type="entry name" value="RNaseH_sf"/>
</dbReference>
<keyword evidence="5" id="KW-0347">Helicase</keyword>
<dbReference type="SUPFAM" id="SSF52540">
    <property type="entry name" value="P-loop containing nucleoside triphosphate hydrolases"/>
    <property type="match status" value="1"/>
</dbReference>
<dbReference type="EMBL" id="JACNIG010000252">
    <property type="protein sequence ID" value="MBC8432870.1"/>
    <property type="molecule type" value="Genomic_DNA"/>
</dbReference>
<dbReference type="InterPro" id="IPR012337">
    <property type="entry name" value="RNaseH-like_sf"/>
</dbReference>
<dbReference type="Gene3D" id="3.30.420.10">
    <property type="entry name" value="Ribonuclease H-like superfamily/Ribonuclease H"/>
    <property type="match status" value="1"/>
</dbReference>
<dbReference type="GO" id="GO:0005524">
    <property type="term" value="F:ATP binding"/>
    <property type="evidence" value="ECO:0007669"/>
    <property type="project" value="UniProtKB-KW"/>
</dbReference>
<dbReference type="InterPro" id="IPR038720">
    <property type="entry name" value="YprB_RNase_H-like_dom"/>
</dbReference>
<sequence length="991" mass="110840">MHKTTDVTEYIQSLLSSKRLGSQVVHHTLLPEQAPIFRKPDKACPENILNIIKSAGIGNFYRHQADAVDLIRSGQHLVVATPTASGKTLIYNLPVLENIFKDSAAKALYIFPLKALAQDQLRIFEELTAFCNKIKPTAAIYDGDTSAWHRKRIREAPPNVLLTNPEMIHLSFLPYHRQWAAFFSDLKIVVIDEVHTYRGVMGSHMALVFRRLQRICSYYGAAPTFVFCSATISNPAQLAKQLTGLSVETITDSGAPQGGKHIVFVNPLQSPAQTAILLLKAALHRSLRTIVYTQSRKLTELIAIWAGRQSGPFANRISAYRAGFLPKERREIEARLAQGDLLAVISTSALELGIDIGDLDLCFLVGYPGSIVATWQRSGRVGRSGQDSALVLIAGEDALDQYFMRHPAELIEREPEAAVVNPYNPEILTKHLECAAAELPLSMDEPLMSKDVVKSSVIKLEANADLLRSADGKELYARRRAPHRHVNLRGIGSRFQIVCSKTGESRGESDGFRAFKETHPGAVYLHKGDTFLVDTLDLDTATVKVTKARVDYYTRVRSHKNTEILEVFEEKSVWGTKVFSGRLKVTEQVTGYEKWRIHAKKKLSIVPLDLPPLIFETEGLWFKIPLEVQRAAEAKHLHFMGGIHAMEHSAIGIFPLLVMADRNDLGGIATTLHPQTGCAAVFIYDGVPGGAGLSKQAFERAQQLMAHTLDVINACGCEDGCPSCVHSPKCGSGNRPINKAAAIFILESLKKTQMSRVVQPAKESNKITAHPPEPVKAKRIAAVGPKHAGRLKRRLRKRKAVSMEQPKDQGLLKQNRHYGVFDIETQRSAQEVGGWHRADLMGISCGVLYDSKKDEFFEFLEDQVSQLIEHLQQFEIVVGFNIKRFDYRVLSGYSDFDFNKLPTFDILEEVHKRLGYRLSLEHLARVTLGAKKTADGLQALRWWKQGRIREIIDYCKMDVAITRDLLVYANKNRYLLFENKSGNTVRIPVDW</sequence>
<dbReference type="Gene3D" id="3.40.50.300">
    <property type="entry name" value="P-loop containing nucleotide triphosphate hydrolases"/>
    <property type="match status" value="2"/>
</dbReference>
<evidence type="ECO:0000256" key="1">
    <source>
        <dbReference type="ARBA" id="ARBA00022741"/>
    </source>
</evidence>
<dbReference type="InterPro" id="IPR055227">
    <property type="entry name" value="HRQ1_WHD"/>
</dbReference>
<dbReference type="InterPro" id="IPR001650">
    <property type="entry name" value="Helicase_C-like"/>
</dbReference>
<dbReference type="CDD" id="cd18797">
    <property type="entry name" value="SF2_C_Hrq"/>
    <property type="match status" value="1"/>
</dbReference>
<dbReference type="InterPro" id="IPR027417">
    <property type="entry name" value="P-loop_NTPase"/>
</dbReference>
<dbReference type="CDD" id="cd17923">
    <property type="entry name" value="DEXHc_Hrq1-like"/>
    <property type="match status" value="1"/>
</dbReference>
<feature type="domain" description="Helicase C-terminal" evidence="4">
    <location>
        <begin position="278"/>
        <end position="426"/>
    </location>
</feature>
<dbReference type="GO" id="GO:0003676">
    <property type="term" value="F:nucleic acid binding"/>
    <property type="evidence" value="ECO:0007669"/>
    <property type="project" value="InterPro"/>
</dbReference>
<dbReference type="Pfam" id="PF09369">
    <property type="entry name" value="MZB"/>
    <property type="match status" value="1"/>
</dbReference>
<proteinExistence type="predicted"/>
<dbReference type="Pfam" id="PF00270">
    <property type="entry name" value="DEAD"/>
    <property type="match status" value="1"/>
</dbReference>
<dbReference type="InterPro" id="IPR018973">
    <property type="entry name" value="MZB"/>
</dbReference>
<evidence type="ECO:0000259" key="3">
    <source>
        <dbReference type="PROSITE" id="PS51192"/>
    </source>
</evidence>
<dbReference type="InterPro" id="IPR011545">
    <property type="entry name" value="DEAD/DEAH_box_helicase_dom"/>
</dbReference>
<protein>
    <submittedName>
        <fullName evidence="5">DEAD/DEAH box helicase</fullName>
    </submittedName>
</protein>
<dbReference type="Proteomes" id="UP000605201">
    <property type="component" value="Unassembled WGS sequence"/>
</dbReference>
<dbReference type="Pfam" id="PF13482">
    <property type="entry name" value="RNase_H_2"/>
    <property type="match status" value="1"/>
</dbReference>
<dbReference type="PANTHER" id="PTHR47957:SF3">
    <property type="entry name" value="ATP-DEPENDENT HELICASE HRQ1"/>
    <property type="match status" value="1"/>
</dbReference>
<dbReference type="PANTHER" id="PTHR47957">
    <property type="entry name" value="ATP-DEPENDENT HELICASE HRQ1"/>
    <property type="match status" value="1"/>
</dbReference>
<comment type="caution">
    <text evidence="5">The sequence shown here is derived from an EMBL/GenBank/DDBJ whole genome shotgun (WGS) entry which is preliminary data.</text>
</comment>